<evidence type="ECO:0000259" key="2">
    <source>
        <dbReference type="PROSITE" id="PS50041"/>
    </source>
</evidence>
<dbReference type="PROSITE" id="PS50041">
    <property type="entry name" value="C_TYPE_LECTIN_2"/>
    <property type="match status" value="1"/>
</dbReference>
<dbReference type="CDD" id="cd00037">
    <property type="entry name" value="CLECT"/>
    <property type="match status" value="1"/>
</dbReference>
<dbReference type="InterPro" id="IPR050111">
    <property type="entry name" value="C-type_lectin/snaclec_domain"/>
</dbReference>
<accession>A0AAV2QFT9</accession>
<reference evidence="3 4" key="1">
    <citation type="submission" date="2024-05" db="EMBL/GenBank/DDBJ databases">
        <authorList>
            <person name="Wallberg A."/>
        </authorList>
    </citation>
    <scope>NUCLEOTIDE SEQUENCE [LARGE SCALE GENOMIC DNA]</scope>
</reference>
<evidence type="ECO:0000313" key="3">
    <source>
        <dbReference type="EMBL" id="CAL4083165.1"/>
    </source>
</evidence>
<dbReference type="AlphaFoldDB" id="A0AAV2QFT9"/>
<dbReference type="SUPFAM" id="SSF56436">
    <property type="entry name" value="C-type lectin-like"/>
    <property type="match status" value="1"/>
</dbReference>
<dbReference type="Gene3D" id="3.10.100.10">
    <property type="entry name" value="Mannose-Binding Protein A, subunit A"/>
    <property type="match status" value="1"/>
</dbReference>
<dbReference type="InterPro" id="IPR016186">
    <property type="entry name" value="C-type_lectin-like/link_sf"/>
</dbReference>
<dbReference type="PANTHER" id="PTHR22803">
    <property type="entry name" value="MANNOSE, PHOSPHOLIPASE, LECTIN RECEPTOR RELATED"/>
    <property type="match status" value="1"/>
</dbReference>
<dbReference type="Proteomes" id="UP001497623">
    <property type="component" value="Unassembled WGS sequence"/>
</dbReference>
<name>A0AAV2QFT9_MEGNR</name>
<dbReference type="InterPro" id="IPR001304">
    <property type="entry name" value="C-type_lectin-like"/>
</dbReference>
<dbReference type="EMBL" id="CAXKWB010006525">
    <property type="protein sequence ID" value="CAL4083165.1"/>
    <property type="molecule type" value="Genomic_DNA"/>
</dbReference>
<dbReference type="SMART" id="SM00034">
    <property type="entry name" value="CLECT"/>
    <property type="match status" value="1"/>
</dbReference>
<dbReference type="Pfam" id="PF00059">
    <property type="entry name" value="Lectin_C"/>
    <property type="match status" value="1"/>
</dbReference>
<dbReference type="InterPro" id="IPR016187">
    <property type="entry name" value="CTDL_fold"/>
</dbReference>
<sequence>MITFAQYMGAWAAMVGSLLLFVAASQEQQQSREAEGSSVVHQTLEDTQLDAKSMSERIFELNRQHVASLEIIAQYMQNGNHEENLTKSLDKIATAIDTLASRINMNSFGSFHAEKLLLATAEPTPTPEPKTSATTTTMAHEPCPNPEPCPAPEPCPSALPCPVSKPCPTPEQITTPPPCPVPQPQEPCPPPVECPTIPTTPVPDIVPVKQSCQPPFFSVINQCLFISTTARTWWTARRKCQALGADLVTLDAPNALPLLVEYMKSKALLPGRSYWVGGYKNRSSSQHYWVSGSIVRYNWQNGQPNDEGEACVVIGVPGSLLFDIHCGRKEGYICSHTKS</sequence>
<proteinExistence type="predicted"/>
<keyword evidence="1" id="KW-0732">Signal</keyword>
<comment type="caution">
    <text evidence="3">The sequence shown here is derived from an EMBL/GenBank/DDBJ whole genome shotgun (WGS) entry which is preliminary data.</text>
</comment>
<feature type="signal peptide" evidence="1">
    <location>
        <begin position="1"/>
        <end position="24"/>
    </location>
</feature>
<evidence type="ECO:0000256" key="1">
    <source>
        <dbReference type="SAM" id="SignalP"/>
    </source>
</evidence>
<protein>
    <recommendedName>
        <fullName evidence="2">C-type lectin domain-containing protein</fullName>
    </recommendedName>
</protein>
<keyword evidence="4" id="KW-1185">Reference proteome</keyword>
<gene>
    <name evidence="3" type="ORF">MNOR_LOCUS12097</name>
</gene>
<organism evidence="3 4">
    <name type="scientific">Meganyctiphanes norvegica</name>
    <name type="common">Northern krill</name>
    <name type="synonym">Thysanopoda norvegica</name>
    <dbReference type="NCBI Taxonomy" id="48144"/>
    <lineage>
        <taxon>Eukaryota</taxon>
        <taxon>Metazoa</taxon>
        <taxon>Ecdysozoa</taxon>
        <taxon>Arthropoda</taxon>
        <taxon>Crustacea</taxon>
        <taxon>Multicrustacea</taxon>
        <taxon>Malacostraca</taxon>
        <taxon>Eumalacostraca</taxon>
        <taxon>Eucarida</taxon>
        <taxon>Euphausiacea</taxon>
        <taxon>Euphausiidae</taxon>
        <taxon>Meganyctiphanes</taxon>
    </lineage>
</organism>
<evidence type="ECO:0000313" key="4">
    <source>
        <dbReference type="Proteomes" id="UP001497623"/>
    </source>
</evidence>
<feature type="chain" id="PRO_5043853273" description="C-type lectin domain-containing protein" evidence="1">
    <location>
        <begin position="25"/>
        <end position="339"/>
    </location>
</feature>
<feature type="domain" description="C-type lectin" evidence="2">
    <location>
        <begin position="219"/>
        <end position="335"/>
    </location>
</feature>